<comment type="caution">
    <text evidence="1">The sequence shown here is derived from an EMBL/GenBank/DDBJ whole genome shotgun (WGS) entry which is preliminary data.</text>
</comment>
<dbReference type="Proteomes" id="UP000034502">
    <property type="component" value="Unassembled WGS sequence"/>
</dbReference>
<name>A0A0G1S182_9BACT</name>
<reference evidence="1 2" key="1">
    <citation type="journal article" date="2015" name="Nature">
        <title>rRNA introns, odd ribosomes, and small enigmatic genomes across a large radiation of phyla.</title>
        <authorList>
            <person name="Brown C.T."/>
            <person name="Hug L.A."/>
            <person name="Thomas B.C."/>
            <person name="Sharon I."/>
            <person name="Castelle C.J."/>
            <person name="Singh A."/>
            <person name="Wilkins M.J."/>
            <person name="Williams K.H."/>
            <person name="Banfield J.F."/>
        </authorList>
    </citation>
    <scope>NUCLEOTIDE SEQUENCE [LARGE SCALE GENOMIC DNA]</scope>
</reference>
<sequence length="46" mass="5425">MPQQNAFRTLFPLVNAFKNRESKFEFGLQNIQTIFETIQVQPLDPK</sequence>
<evidence type="ECO:0000313" key="1">
    <source>
        <dbReference type="EMBL" id="KKU63096.1"/>
    </source>
</evidence>
<organism evidence="1 2">
    <name type="scientific">Candidatus Amesbacteria bacterium GW2011_GWC1_47_15</name>
    <dbReference type="NCBI Taxonomy" id="1618364"/>
    <lineage>
        <taxon>Bacteria</taxon>
        <taxon>Candidatus Amesiibacteriota</taxon>
    </lineage>
</organism>
<protein>
    <submittedName>
        <fullName evidence="1">Uncharacterized protein</fullName>
    </submittedName>
</protein>
<gene>
    <name evidence="1" type="ORF">UX86_C0034G0003</name>
</gene>
<dbReference type="EMBL" id="LCNU01000034">
    <property type="protein sequence ID" value="KKU63096.1"/>
    <property type="molecule type" value="Genomic_DNA"/>
</dbReference>
<accession>A0A0G1S182</accession>
<evidence type="ECO:0000313" key="2">
    <source>
        <dbReference type="Proteomes" id="UP000034502"/>
    </source>
</evidence>
<proteinExistence type="predicted"/>
<dbReference type="AlphaFoldDB" id="A0A0G1S182"/>